<dbReference type="CTD" id="36379066"/>
<gene>
    <name evidence="2 4 5" type="ORF">SRAE_2000136800</name>
</gene>
<evidence type="ECO:0000313" key="2">
    <source>
        <dbReference type="EMBL" id="CEF66701.1"/>
    </source>
</evidence>
<dbReference type="InterPro" id="IPR056007">
    <property type="entry name" value="DUF7585"/>
</dbReference>
<reference evidence="2 3" key="1">
    <citation type="submission" date="2014-09" db="EMBL/GenBank/DDBJ databases">
        <authorList>
            <person name="Martin A.A."/>
        </authorList>
    </citation>
    <scope>NUCLEOTIDE SEQUENCE</scope>
    <source>
        <strain evidence="3">ED321</strain>
        <strain evidence="2">ED321 Heterogonic</strain>
    </source>
</reference>
<dbReference type="RefSeq" id="XP_024505901.1">
    <property type="nucleotide sequence ID" value="XM_024652312.1"/>
</dbReference>
<sequence length="228" mass="27620">MIRNQNKTFAWIPLEHNLFGYVLFSFEKIVRNHSNGRFMLHNCNFKFNWKPKPNSLKMAEKKKILLKALIEYFVDKKKLIDKNNERMTFTNEYKYHHYKLGVPCCHIDIRFIRFLKFINILDDRRLNELCIQFNKVRKLNLDPLKQKSQHFLSAQNDLRKNRFNDILCFNSNILNFNGYDFENIPGFIYNNEIKNQNKCFAYFSTNVKDMKTKRYTNKPFDIVKNYVG</sequence>
<keyword evidence="3" id="KW-1185">Reference proteome</keyword>
<evidence type="ECO:0000313" key="4">
    <source>
        <dbReference type="WBParaSite" id="SRAE_2000136800.1"/>
    </source>
</evidence>
<dbReference type="AlphaFoldDB" id="A0A090LAC8"/>
<protein>
    <recommendedName>
        <fullName evidence="1">DUF7585 domain-containing protein</fullName>
    </recommendedName>
</protein>
<dbReference type="Pfam" id="PF24490">
    <property type="entry name" value="DUF7585"/>
    <property type="match status" value="1"/>
</dbReference>
<dbReference type="EMBL" id="LN609529">
    <property type="protein sequence ID" value="CEF66701.1"/>
    <property type="molecule type" value="Genomic_DNA"/>
</dbReference>
<name>A0A090LAC8_STRRB</name>
<evidence type="ECO:0000259" key="1">
    <source>
        <dbReference type="Pfam" id="PF24490"/>
    </source>
</evidence>
<dbReference type="WormBase" id="SRAE_2000136800">
    <property type="protein sequence ID" value="SRP09541"/>
    <property type="gene ID" value="WBGene00261572"/>
</dbReference>
<organism evidence="2">
    <name type="scientific">Strongyloides ratti</name>
    <name type="common">Parasitic roundworm</name>
    <dbReference type="NCBI Taxonomy" id="34506"/>
    <lineage>
        <taxon>Eukaryota</taxon>
        <taxon>Metazoa</taxon>
        <taxon>Ecdysozoa</taxon>
        <taxon>Nematoda</taxon>
        <taxon>Chromadorea</taxon>
        <taxon>Rhabditida</taxon>
        <taxon>Tylenchina</taxon>
        <taxon>Panagrolaimomorpha</taxon>
        <taxon>Strongyloidoidea</taxon>
        <taxon>Strongyloididae</taxon>
        <taxon>Strongyloides</taxon>
    </lineage>
</organism>
<dbReference type="STRING" id="34506.A0A090LAC8"/>
<accession>A0A090LAC8</accession>
<feature type="domain" description="DUF7585" evidence="1">
    <location>
        <begin position="1"/>
        <end position="68"/>
    </location>
</feature>
<dbReference type="WBParaSite" id="SRAE_2000136800.1">
    <property type="protein sequence ID" value="SRAE_2000136800.1"/>
    <property type="gene ID" value="WBGene00261572"/>
</dbReference>
<dbReference type="GeneID" id="36379066"/>
<evidence type="ECO:0000313" key="3">
    <source>
        <dbReference type="Proteomes" id="UP000035682"/>
    </source>
</evidence>
<dbReference type="Proteomes" id="UP000035682">
    <property type="component" value="Unplaced"/>
</dbReference>
<proteinExistence type="predicted"/>
<evidence type="ECO:0000313" key="5">
    <source>
        <dbReference type="WormBase" id="SRAE_2000136800"/>
    </source>
</evidence>
<reference evidence="4" key="2">
    <citation type="submission" date="2020-12" db="UniProtKB">
        <authorList>
            <consortium name="WormBaseParasite"/>
        </authorList>
    </citation>
    <scope>IDENTIFICATION</scope>
</reference>